<keyword evidence="3" id="KW-1185">Reference proteome</keyword>
<evidence type="ECO:0008006" key="4">
    <source>
        <dbReference type="Google" id="ProtNLM"/>
    </source>
</evidence>
<name>A0A1C4DPP5_9GAMM</name>
<sequence length="684" mass="80281">MIRKRLKSALYLISLACFSMSSYADDARLYIPYKNLLLDSSGKVIVDNEGDGNSITYRDHYWIIQKSNDVFFNNFNQVNNFEYSFDKQGDILTFKPGGSLTYLGNERIAYYYQDTEVSVLIDTDGHLITPKGVYYKKINPFNNGYAEVKTQDNKRGYIDLQGQFVSKNPNELSTKYNPHCQDATLDKIMQLCDKHNSKYLINKKTGKEVDIGKRAWEMNSYHFDNNVDLSGQYFWVQNYQDNYMVYQLYDYEGTMLYENSFYQVAPFYGSVSWVKKDSNEDKYRLINATGETLDKYDDYSTVQVGDHVLFYAKTKLPEKDYKDGEFLTKILDQDGHVLFYEDKIDETQNSACKQDLIVLKDTQDNIVWPLDIEKECLLNRYVEESVVIDTWMDKKYKVVDIPKDKISEIANYFVTKKQNDKNTNTINHTKNETYLAGPETVNIKDIADLTVPNGYIYYEWPSLEKNCNRFLMPAYSNNNQLCISVHNVGYIDLKAEKKLFDDPERLQEIKNNLQRKVINYRNRYQHFEWLIEPQLDVENHTMKFGYRYIFERIRENNRQEVITGQIIAQVIFVKDHMIVLTTPPNNMLANSALMEFDWAKQIKIRPEYQFDKQPVYRCSQFALTDSALSTANFDYLNKGRCFPISLTELINATEQQNDSKELTNLQNALFFEPFYYHSDTGIGR</sequence>
<dbReference type="Proteomes" id="UP000199670">
    <property type="component" value="Unassembled WGS sequence"/>
</dbReference>
<accession>A0A1C4DPP5</accession>
<organism evidence="2 3">
    <name type="scientific">Gilliamella bombicola</name>
    <dbReference type="NCBI Taxonomy" id="1798182"/>
    <lineage>
        <taxon>Bacteria</taxon>
        <taxon>Pseudomonadati</taxon>
        <taxon>Pseudomonadota</taxon>
        <taxon>Gammaproteobacteria</taxon>
        <taxon>Orbales</taxon>
        <taxon>Orbaceae</taxon>
        <taxon>Gilliamella</taxon>
    </lineage>
</organism>
<protein>
    <recommendedName>
        <fullName evidence="4">WG containing repeat-containing protein</fullName>
    </recommendedName>
</protein>
<evidence type="ECO:0000313" key="2">
    <source>
        <dbReference type="EMBL" id="SCC33261.1"/>
    </source>
</evidence>
<evidence type="ECO:0000256" key="1">
    <source>
        <dbReference type="SAM" id="SignalP"/>
    </source>
</evidence>
<evidence type="ECO:0000313" key="3">
    <source>
        <dbReference type="Proteomes" id="UP000199670"/>
    </source>
</evidence>
<dbReference type="STRING" id="1798182.GA0061081_12022"/>
<gene>
    <name evidence="2" type="ORF">GA0061081_12022</name>
</gene>
<dbReference type="EMBL" id="FMAQ01000020">
    <property type="protein sequence ID" value="SCC33261.1"/>
    <property type="molecule type" value="Genomic_DNA"/>
</dbReference>
<reference evidence="3" key="1">
    <citation type="submission" date="2016-08" db="EMBL/GenBank/DDBJ databases">
        <authorList>
            <person name="Varghese N."/>
            <person name="Submissions Spin"/>
        </authorList>
    </citation>
    <scope>NUCLEOTIDE SEQUENCE [LARGE SCALE GENOMIC DNA]</scope>
    <source>
        <strain evidence="3">R-53248</strain>
    </source>
</reference>
<feature type="chain" id="PRO_5008690598" description="WG containing repeat-containing protein" evidence="1">
    <location>
        <begin position="25"/>
        <end position="684"/>
    </location>
</feature>
<dbReference type="AlphaFoldDB" id="A0A1C4DPP5"/>
<proteinExistence type="predicted"/>
<keyword evidence="1" id="KW-0732">Signal</keyword>
<feature type="signal peptide" evidence="1">
    <location>
        <begin position="1"/>
        <end position="24"/>
    </location>
</feature>